<evidence type="ECO:0000259" key="2">
    <source>
        <dbReference type="PROSITE" id="PS51379"/>
    </source>
</evidence>
<evidence type="ECO:0000313" key="3">
    <source>
        <dbReference type="EMBL" id="SVA13737.1"/>
    </source>
</evidence>
<protein>
    <recommendedName>
        <fullName evidence="2">4Fe-4S ferredoxin-type domain-containing protein</fullName>
    </recommendedName>
</protein>
<dbReference type="Pfam" id="PF13484">
    <property type="entry name" value="Fer4_16"/>
    <property type="match status" value="1"/>
</dbReference>
<evidence type="ECO:0000256" key="1">
    <source>
        <dbReference type="SAM" id="MobiDB-lite"/>
    </source>
</evidence>
<gene>
    <name evidence="3" type="ORF">METZ01_LOCUS66591</name>
</gene>
<dbReference type="PANTHER" id="PTHR42827:SF1">
    <property type="entry name" value="IRON-SULFUR CLUSTER-BINDING PROTEIN"/>
    <property type="match status" value="1"/>
</dbReference>
<dbReference type="PROSITE" id="PS00198">
    <property type="entry name" value="4FE4S_FER_1"/>
    <property type="match status" value="1"/>
</dbReference>
<dbReference type="PROSITE" id="PS51379">
    <property type="entry name" value="4FE4S_FER_2"/>
    <property type="match status" value="1"/>
</dbReference>
<reference evidence="3" key="1">
    <citation type="submission" date="2018-05" db="EMBL/GenBank/DDBJ databases">
        <authorList>
            <person name="Lanie J.A."/>
            <person name="Ng W.-L."/>
            <person name="Kazmierczak K.M."/>
            <person name="Andrzejewski T.M."/>
            <person name="Davidsen T.M."/>
            <person name="Wayne K.J."/>
            <person name="Tettelin H."/>
            <person name="Glass J.I."/>
            <person name="Rusch D."/>
            <person name="Podicherti R."/>
            <person name="Tsui H.-C.T."/>
            <person name="Winkler M.E."/>
        </authorList>
    </citation>
    <scope>NUCLEOTIDE SEQUENCE</scope>
</reference>
<dbReference type="AlphaFoldDB" id="A0A381TG57"/>
<dbReference type="Pfam" id="PF13486">
    <property type="entry name" value="Dehalogenase"/>
    <property type="match status" value="1"/>
</dbReference>
<feature type="domain" description="4Fe-4S ferredoxin-type" evidence="2">
    <location>
        <begin position="185"/>
        <end position="215"/>
    </location>
</feature>
<dbReference type="Gene3D" id="3.30.70.20">
    <property type="match status" value="1"/>
</dbReference>
<feature type="region of interest" description="Disordered" evidence="1">
    <location>
        <begin position="1"/>
        <end position="27"/>
    </location>
</feature>
<organism evidence="3">
    <name type="scientific">marine metagenome</name>
    <dbReference type="NCBI Taxonomy" id="408172"/>
    <lineage>
        <taxon>unclassified sequences</taxon>
        <taxon>metagenomes</taxon>
        <taxon>ecological metagenomes</taxon>
    </lineage>
</organism>
<dbReference type="PANTHER" id="PTHR42827">
    <property type="entry name" value="IRON-SULFUR CLUSTER-BINDING PROTEIN-RELATED"/>
    <property type="match status" value="1"/>
</dbReference>
<dbReference type="EMBL" id="UINC01004358">
    <property type="protein sequence ID" value="SVA13737.1"/>
    <property type="molecule type" value="Genomic_DNA"/>
</dbReference>
<dbReference type="InterPro" id="IPR017896">
    <property type="entry name" value="4Fe4S_Fe-S-bd"/>
</dbReference>
<accession>A0A381TG57</accession>
<dbReference type="InterPro" id="IPR017900">
    <property type="entry name" value="4Fe4S_Fe_S_CS"/>
</dbReference>
<name>A0A381TG57_9ZZZZ</name>
<dbReference type="InterPro" id="IPR028894">
    <property type="entry name" value="RDH_dom"/>
</dbReference>
<proteinExistence type="predicted"/>
<sequence>MHDADDLRDGFLSPLTQLRDGPEDRFDLGTPDEATATVKQVARAFGADLVGICAHDERWVYTERYARHANEGRPVDLPAGLTSVIVLGQAMDHDLVDTVPSALSGAATGLGYSKDVLVLLATAQWLRNLGYKAVPSLNDSALVIPQALQAGLGEYGRHGLVITPEYGPRVRFGKVFTDAPVAHDAPIEFGVTAFCEGCRRCTDACPPKAIPAAGPVSVKLNRSSIGGVRKWSVDGEKCFSYWGQIASDCMICIRVCPYNKDFTKRRHRIGRRLAATRLRGLMLWLNGRLGFGLRLKPGDWWAGATRRRT</sequence>
<dbReference type="SUPFAM" id="SSF54862">
    <property type="entry name" value="4Fe-4S ferredoxins"/>
    <property type="match status" value="1"/>
</dbReference>